<accession>A0A0C9MNZ1</accession>
<dbReference type="PANTHER" id="PTHR14221">
    <property type="entry name" value="WD REPEAT DOMAIN 44"/>
    <property type="match status" value="1"/>
</dbReference>
<feature type="compositionally biased region" description="Polar residues" evidence="4">
    <location>
        <begin position="74"/>
        <end position="103"/>
    </location>
</feature>
<dbReference type="InterPro" id="IPR040324">
    <property type="entry name" value="WDR44/Dgr2"/>
</dbReference>
<dbReference type="AlphaFoldDB" id="A0A0C9MNZ1"/>
<dbReference type="Gene3D" id="2.130.10.10">
    <property type="entry name" value="YVTN repeat-like/Quinoprotein amine dehydrogenase"/>
    <property type="match status" value="1"/>
</dbReference>
<keyword evidence="2" id="KW-0677">Repeat</keyword>
<evidence type="ECO:0000256" key="2">
    <source>
        <dbReference type="ARBA" id="ARBA00022737"/>
    </source>
</evidence>
<dbReference type="InterPro" id="IPR015943">
    <property type="entry name" value="WD40/YVTN_repeat-like_dom_sf"/>
</dbReference>
<dbReference type="SUPFAM" id="SSF50978">
    <property type="entry name" value="WD40 repeat-like"/>
    <property type="match status" value="1"/>
</dbReference>
<dbReference type="Proteomes" id="UP000053815">
    <property type="component" value="Unassembled WGS sequence"/>
</dbReference>
<dbReference type="InterPro" id="IPR001680">
    <property type="entry name" value="WD40_rpt"/>
</dbReference>
<sequence length="726" mass="82417">MSDSSSSDEVFFDTHEAIVPNKKTQSSFSEDDLPAASRVHKRNRHHKNRLSLNSDYISSPLATSSNTDKKYHSRTNSISFEEYQHGTTVTNQFRNRHSTTSSGYKKHSRVHSWSGSSYRSGSPFSSSVGRQSHDSNRTSVLVGIHNQFHPPHQDIPPHEKPYVKIKTKIKTNKRFNRIILAQTLAVDTTEVYATTGIRIEDTDVEDPKQPMGAIWANRFSKDGKYMATSGQSCVIHIWKVLRDLERNDNIDIQDLLPHEPSIKVFHDAPVRTYVGHTADNNFLISGSMDKTVRHLDVVTSVKFHPKDDRFFLSGSFDCRVRLWSIPEKRVAFWNEIPAGNMITAVGFTLDGRTACVGANTGDVFFFETQGLKYNTQVLVKNHHHKRGKKVTGIEPMPGMPLGEERILVTTTDSRIWIINMKDKSFVYKYKGVENLVMQKASFSDDGRYIICGSEDGCVYFWCTDQVNYSPFQHWQDSRMKAAVALGHLGDHMLQAVMQNINFSDEQHGGVAGWLKRGKRRMIDKLRSRNEHFTAHQHVVTSAIFAPTKTRQLLAKTGGDIIFDNTPVYTHREPRSHVDTDDSSADAYHDALSERRRSRASSQFTNDINAIKQEQDMDELRRLLMSEFEEATPEERDRYDYPDSQIIISADLHGAIKVWRMDSGYYQNEADQVILGDDISVINDSDTDATLSPPHSRAGSIHKDSQLAIKKKPLKKGPLASLLARFK</sequence>
<evidence type="ECO:0000313" key="5">
    <source>
        <dbReference type="EMBL" id="GAN03728.1"/>
    </source>
</evidence>
<dbReference type="PROSITE" id="PS50294">
    <property type="entry name" value="WD_REPEATS_REGION"/>
    <property type="match status" value="1"/>
</dbReference>
<proteinExistence type="predicted"/>
<feature type="repeat" description="WD" evidence="3">
    <location>
        <begin position="291"/>
        <end position="325"/>
    </location>
</feature>
<protein>
    <submittedName>
        <fullName evidence="5">Uncharacterized protein</fullName>
    </submittedName>
</protein>
<evidence type="ECO:0000256" key="4">
    <source>
        <dbReference type="SAM" id="MobiDB-lite"/>
    </source>
</evidence>
<evidence type="ECO:0000313" key="6">
    <source>
        <dbReference type="Proteomes" id="UP000053815"/>
    </source>
</evidence>
<dbReference type="InterPro" id="IPR036322">
    <property type="entry name" value="WD40_repeat_dom_sf"/>
</dbReference>
<organism evidence="5">
    <name type="scientific">Mucor ambiguus</name>
    <dbReference type="NCBI Taxonomy" id="91626"/>
    <lineage>
        <taxon>Eukaryota</taxon>
        <taxon>Fungi</taxon>
        <taxon>Fungi incertae sedis</taxon>
        <taxon>Mucoromycota</taxon>
        <taxon>Mucoromycotina</taxon>
        <taxon>Mucoromycetes</taxon>
        <taxon>Mucorales</taxon>
        <taxon>Mucorineae</taxon>
        <taxon>Mucoraceae</taxon>
        <taxon>Mucor</taxon>
    </lineage>
</organism>
<keyword evidence="6" id="KW-1185">Reference proteome</keyword>
<dbReference type="PROSITE" id="PS50082">
    <property type="entry name" value="WD_REPEATS_2"/>
    <property type="match status" value="1"/>
</dbReference>
<feature type="region of interest" description="Disordered" evidence="4">
    <location>
        <begin position="21"/>
        <end position="134"/>
    </location>
</feature>
<keyword evidence="1 3" id="KW-0853">WD repeat</keyword>
<dbReference type="Pfam" id="PF00400">
    <property type="entry name" value="WD40"/>
    <property type="match status" value="4"/>
</dbReference>
<dbReference type="PANTHER" id="PTHR14221:SF0">
    <property type="entry name" value="WD REPEAT-CONTAINING PROTEIN 44"/>
    <property type="match status" value="1"/>
</dbReference>
<name>A0A0C9MNZ1_9FUNG</name>
<feature type="compositionally biased region" description="Low complexity" evidence="4">
    <location>
        <begin position="111"/>
        <end position="130"/>
    </location>
</feature>
<feature type="compositionally biased region" description="Basic residues" evidence="4">
    <location>
        <begin position="38"/>
        <end position="49"/>
    </location>
</feature>
<dbReference type="EMBL" id="DF836336">
    <property type="protein sequence ID" value="GAN03728.1"/>
    <property type="molecule type" value="Genomic_DNA"/>
</dbReference>
<evidence type="ECO:0000256" key="1">
    <source>
        <dbReference type="ARBA" id="ARBA00022574"/>
    </source>
</evidence>
<gene>
    <name evidence="5" type="ORF">MAM1_0047c03183</name>
</gene>
<dbReference type="OrthoDB" id="1932312at2759"/>
<dbReference type="SMART" id="SM00320">
    <property type="entry name" value="WD40"/>
    <property type="match status" value="3"/>
</dbReference>
<feature type="compositionally biased region" description="Polar residues" evidence="4">
    <location>
        <begin position="50"/>
        <end position="66"/>
    </location>
</feature>
<evidence type="ECO:0000256" key="3">
    <source>
        <dbReference type="PROSITE-ProRule" id="PRU00221"/>
    </source>
</evidence>
<reference evidence="5" key="1">
    <citation type="submission" date="2014-09" db="EMBL/GenBank/DDBJ databases">
        <title>Draft genome sequence of an oleaginous Mucoromycotina fungus Mucor ambiguus NBRC6742.</title>
        <authorList>
            <person name="Takeda I."/>
            <person name="Yamane N."/>
            <person name="Morita T."/>
            <person name="Tamano K."/>
            <person name="Machida M."/>
            <person name="Baker S."/>
            <person name="Koike H."/>
        </authorList>
    </citation>
    <scope>NUCLEOTIDE SEQUENCE</scope>
    <source>
        <strain evidence="5">NBRC 6742</strain>
    </source>
</reference>